<dbReference type="OrthoDB" id="9815923at2"/>
<dbReference type="KEGG" id="talb:FTW19_22415"/>
<dbReference type="Gene3D" id="3.90.550.10">
    <property type="entry name" value="Spore Coat Polysaccharide Biosynthesis Protein SpsA, Chain A"/>
    <property type="match status" value="1"/>
</dbReference>
<dbReference type="CDD" id="cd02511">
    <property type="entry name" value="Beta4Glucosyltransferase"/>
    <property type="match status" value="1"/>
</dbReference>
<dbReference type="InterPro" id="IPR011990">
    <property type="entry name" value="TPR-like_helical_dom_sf"/>
</dbReference>
<dbReference type="EMBL" id="CP042806">
    <property type="protein sequence ID" value="QEE30495.1"/>
    <property type="molecule type" value="Genomic_DNA"/>
</dbReference>
<keyword evidence="3" id="KW-0808">Transferase</keyword>
<dbReference type="GO" id="GO:0016740">
    <property type="term" value="F:transferase activity"/>
    <property type="evidence" value="ECO:0007669"/>
    <property type="project" value="UniProtKB-KW"/>
</dbReference>
<evidence type="ECO:0000313" key="4">
    <source>
        <dbReference type="Proteomes" id="UP000321820"/>
    </source>
</evidence>
<evidence type="ECO:0000259" key="2">
    <source>
        <dbReference type="Pfam" id="PF00535"/>
    </source>
</evidence>
<dbReference type="PANTHER" id="PTHR43630:SF2">
    <property type="entry name" value="GLYCOSYLTRANSFERASE"/>
    <property type="match status" value="1"/>
</dbReference>
<feature type="domain" description="Glycosyltransferase 2-like" evidence="2">
    <location>
        <begin position="69"/>
        <end position="183"/>
    </location>
</feature>
<dbReference type="InterPro" id="IPR029044">
    <property type="entry name" value="Nucleotide-diphossugar_trans"/>
</dbReference>
<dbReference type="SUPFAM" id="SSF53448">
    <property type="entry name" value="Nucleotide-diphospho-sugar transferases"/>
    <property type="match status" value="1"/>
</dbReference>
<evidence type="ECO:0000313" key="3">
    <source>
        <dbReference type="EMBL" id="QEE30495.1"/>
    </source>
</evidence>
<comment type="similarity">
    <text evidence="1">Belongs to the glycosyltransferase 2 family. WaaE/KdtX subfamily.</text>
</comment>
<dbReference type="Pfam" id="PF14559">
    <property type="entry name" value="TPR_19"/>
    <property type="match status" value="1"/>
</dbReference>
<dbReference type="Pfam" id="PF00535">
    <property type="entry name" value="Glycos_transf_2"/>
    <property type="match status" value="1"/>
</dbReference>
<dbReference type="Pfam" id="PF13432">
    <property type="entry name" value="TPR_16"/>
    <property type="match status" value="1"/>
</dbReference>
<protein>
    <submittedName>
        <fullName evidence="3">Glycosyltransferase</fullName>
    </submittedName>
</protein>
<dbReference type="PANTHER" id="PTHR43630">
    <property type="entry name" value="POLY-BETA-1,6-N-ACETYL-D-GLUCOSAMINE SYNTHASE"/>
    <property type="match status" value="1"/>
</dbReference>
<name>A0A5B9EH73_9BACT</name>
<organism evidence="3 4">
    <name type="scientific">Terriglobus albidus</name>
    <dbReference type="NCBI Taxonomy" id="1592106"/>
    <lineage>
        <taxon>Bacteria</taxon>
        <taxon>Pseudomonadati</taxon>
        <taxon>Acidobacteriota</taxon>
        <taxon>Terriglobia</taxon>
        <taxon>Terriglobales</taxon>
        <taxon>Acidobacteriaceae</taxon>
        <taxon>Terriglobus</taxon>
    </lineage>
</organism>
<dbReference type="AlphaFoldDB" id="A0A5B9EH73"/>
<sequence>MNGMIVTVAMKVNIDPRASRIPALRFQKPVSNNPDTQQLKSGSRRVVRAERQWLRKGFVMSAPTIELSMIVKNGGSSLARCLQSARSIVDRIIIGDTGSTDDTAEIAKRFGATWMPIPWNEDFAEARNLVLQQATCDWILVLDADEMMDPEGAELLKKLVAKTEMDAFDVVRWNYVRQANSRSGAEGALANPRILPESAPFPAYVTTINTRLFRRNPEVRFERPVHETVVYRVQELGLPIGQATFVIHHFGLVDDDESVRDAKNALYLEINRRHFEAYPEDSRTAYELGWALLEFSKDPQAALDMLIRAVQLDESNMDAVILGGVCLLRMQRYDDAIQLLSHATARNVTSIVLYETIGDARLHLQQYEEAAHAYSTARRQGGATALILAKYGVCLIHLGKTQEGIEILREACSMEPKYPELLDIVIAGAVTMNELAFAAEIAKQRLELPGATDLHRSIAEYLEVEQK</sequence>
<proteinExistence type="inferred from homology"/>
<keyword evidence="4" id="KW-1185">Reference proteome</keyword>
<dbReference type="InterPro" id="IPR001173">
    <property type="entry name" value="Glyco_trans_2-like"/>
</dbReference>
<reference evidence="3 4" key="1">
    <citation type="submission" date="2019-08" db="EMBL/GenBank/DDBJ databases">
        <title>Complete genome sequence of Terriglobus albidus strain ORNL.</title>
        <authorList>
            <person name="Podar M."/>
        </authorList>
    </citation>
    <scope>NUCLEOTIDE SEQUENCE [LARGE SCALE GENOMIC DNA]</scope>
    <source>
        <strain evidence="3 4">ORNL</strain>
    </source>
</reference>
<gene>
    <name evidence="3" type="ORF">FTW19_22415</name>
</gene>
<accession>A0A5B9EH73</accession>
<dbReference type="SUPFAM" id="SSF48452">
    <property type="entry name" value="TPR-like"/>
    <property type="match status" value="1"/>
</dbReference>
<dbReference type="Proteomes" id="UP000321820">
    <property type="component" value="Chromosome"/>
</dbReference>
<evidence type="ECO:0000256" key="1">
    <source>
        <dbReference type="ARBA" id="ARBA00038494"/>
    </source>
</evidence>
<dbReference type="Gene3D" id="1.25.40.10">
    <property type="entry name" value="Tetratricopeptide repeat domain"/>
    <property type="match status" value="1"/>
</dbReference>